<proteinExistence type="inferred from homology"/>
<reference evidence="5" key="1">
    <citation type="submission" date="2016-10" db="EMBL/GenBank/DDBJ databases">
        <authorList>
            <person name="Varghese N."/>
            <person name="Submissions S."/>
        </authorList>
    </citation>
    <scope>NUCLEOTIDE SEQUENCE [LARGE SCALE GENOMIC DNA]</scope>
    <source>
        <strain evidence="5">DSM 27981</strain>
    </source>
</reference>
<dbReference type="Proteomes" id="UP000199119">
    <property type="component" value="Unassembled WGS sequence"/>
</dbReference>
<evidence type="ECO:0000256" key="1">
    <source>
        <dbReference type="ARBA" id="ARBA00009410"/>
    </source>
</evidence>
<dbReference type="AlphaFoldDB" id="A0A1I2F5C0"/>
<dbReference type="GO" id="GO:0008718">
    <property type="term" value="F:D-amino-acid dehydrogenase activity"/>
    <property type="evidence" value="ECO:0007669"/>
    <property type="project" value="TreeGrafter"/>
</dbReference>
<name>A0A1I2F5C0_9BURK</name>
<dbReference type="InterPro" id="IPR006076">
    <property type="entry name" value="FAD-dep_OxRdtase"/>
</dbReference>
<feature type="domain" description="FAD dependent oxidoreductase" evidence="3">
    <location>
        <begin position="3"/>
        <end position="399"/>
    </location>
</feature>
<dbReference type="PANTHER" id="PTHR13847">
    <property type="entry name" value="SARCOSINE DEHYDROGENASE-RELATED"/>
    <property type="match status" value="1"/>
</dbReference>
<dbReference type="Gene3D" id="3.50.50.60">
    <property type="entry name" value="FAD/NAD(P)-binding domain"/>
    <property type="match status" value="2"/>
</dbReference>
<dbReference type="PANTHER" id="PTHR13847:SF280">
    <property type="entry name" value="D-AMINO ACID DEHYDROGENASE"/>
    <property type="match status" value="1"/>
</dbReference>
<dbReference type="Pfam" id="PF01266">
    <property type="entry name" value="DAO"/>
    <property type="match status" value="1"/>
</dbReference>
<dbReference type="RefSeq" id="WP_092940140.1">
    <property type="nucleotide sequence ID" value="NZ_FONX01000009.1"/>
</dbReference>
<dbReference type="InterPro" id="IPR036188">
    <property type="entry name" value="FAD/NAD-bd_sf"/>
</dbReference>
<evidence type="ECO:0000256" key="2">
    <source>
        <dbReference type="ARBA" id="ARBA00023002"/>
    </source>
</evidence>
<dbReference type="Gene3D" id="3.30.9.10">
    <property type="entry name" value="D-Amino Acid Oxidase, subunit A, domain 2"/>
    <property type="match status" value="1"/>
</dbReference>
<accession>A0A1I2F5C0</accession>
<evidence type="ECO:0000259" key="3">
    <source>
        <dbReference type="Pfam" id="PF01266"/>
    </source>
</evidence>
<dbReference type="GO" id="GO:0005737">
    <property type="term" value="C:cytoplasm"/>
    <property type="evidence" value="ECO:0007669"/>
    <property type="project" value="TreeGrafter"/>
</dbReference>
<protein>
    <submittedName>
        <fullName evidence="4">D-amino-acid dehydrogenase</fullName>
    </submittedName>
</protein>
<dbReference type="GO" id="GO:0055130">
    <property type="term" value="P:D-alanine catabolic process"/>
    <property type="evidence" value="ECO:0007669"/>
    <property type="project" value="TreeGrafter"/>
</dbReference>
<evidence type="ECO:0000313" key="5">
    <source>
        <dbReference type="Proteomes" id="UP000199119"/>
    </source>
</evidence>
<comment type="similarity">
    <text evidence="1">Belongs to the DadA oxidoreductase family.</text>
</comment>
<dbReference type="SUPFAM" id="SSF51905">
    <property type="entry name" value="FAD/NAD(P)-binding domain"/>
    <property type="match status" value="1"/>
</dbReference>
<keyword evidence="2" id="KW-0560">Oxidoreductase</keyword>
<sequence>MQIAIVGAGIVGTATALELARDGHSVTVFEQRSAAAEESSFAIPGLLAPSLLIPWTVPGMGGPLYRQMLGAHATLRLAGGGRAALAWLWRWRKAARSLAAPARLAALARLGQYSLERTRQIAADMELDAESSRGTLVLLRTEQEADTLMQPALQALRDAGATVNLIDADMARLIEPGLSAEVPLAGALHAPDGESGNCRLFAQMLRHAAQEMGARFQFQSRVQAIAHSPVGLRLADASAGELRRFDAVVVCAGMASAGLLQPLGVPLPVRAMHGYSISAPLRDEYHAPQGAVIDPLHRVTITRQGQRIRVSGGAELGRHGAIHHEPTLQRLYHTLSGWFPGGTQLSSPQVQVWRGARPTLPDGAPVLGASGVPGVWLNAGHGAAGWAQACGSARVLADLLAQRAPALDVQALALRRF</sequence>
<evidence type="ECO:0000313" key="4">
    <source>
        <dbReference type="EMBL" id="SFF00183.1"/>
    </source>
</evidence>
<keyword evidence="5" id="KW-1185">Reference proteome</keyword>
<dbReference type="EMBL" id="FONX01000009">
    <property type="protein sequence ID" value="SFF00183.1"/>
    <property type="molecule type" value="Genomic_DNA"/>
</dbReference>
<organism evidence="4 5">
    <name type="scientific">Paracidovorax wautersii</name>
    <dbReference type="NCBI Taxonomy" id="1177982"/>
    <lineage>
        <taxon>Bacteria</taxon>
        <taxon>Pseudomonadati</taxon>
        <taxon>Pseudomonadota</taxon>
        <taxon>Betaproteobacteria</taxon>
        <taxon>Burkholderiales</taxon>
        <taxon>Comamonadaceae</taxon>
        <taxon>Paracidovorax</taxon>
    </lineage>
</organism>
<dbReference type="GO" id="GO:0005886">
    <property type="term" value="C:plasma membrane"/>
    <property type="evidence" value="ECO:0007669"/>
    <property type="project" value="TreeGrafter"/>
</dbReference>
<gene>
    <name evidence="4" type="ORF">SAMN04489711_109135</name>
</gene>
<dbReference type="STRING" id="1177982.SAMN04489711_109135"/>
<dbReference type="OrthoDB" id="18526at2"/>